<feature type="transmembrane region" description="Helical" evidence="5">
    <location>
        <begin position="99"/>
        <end position="119"/>
    </location>
</feature>
<comment type="subcellular location">
    <subcellularLocation>
        <location evidence="1">Membrane</location>
        <topology evidence="1">Multi-pass membrane protein</topology>
    </subcellularLocation>
</comment>
<feature type="transmembrane region" description="Helical" evidence="5">
    <location>
        <begin position="193"/>
        <end position="213"/>
    </location>
</feature>
<dbReference type="OrthoDB" id="438545at2759"/>
<dbReference type="GO" id="GO:0016020">
    <property type="term" value="C:membrane"/>
    <property type="evidence" value="ECO:0007669"/>
    <property type="project" value="UniProtKB-SubCell"/>
</dbReference>
<reference evidence="7" key="1">
    <citation type="submission" date="2019-06" db="EMBL/GenBank/DDBJ databases">
        <authorList>
            <person name="Zheng W."/>
        </authorList>
    </citation>
    <scope>NUCLEOTIDE SEQUENCE</scope>
    <source>
        <strain evidence="7">QDHG01</strain>
    </source>
</reference>
<protein>
    <recommendedName>
        <fullName evidence="6">Amino acid transporter transmembrane domain-containing protein</fullName>
    </recommendedName>
</protein>
<evidence type="ECO:0000313" key="8">
    <source>
        <dbReference type="Proteomes" id="UP000785679"/>
    </source>
</evidence>
<comment type="caution">
    <text evidence="7">The sequence shown here is derived from an EMBL/GenBank/DDBJ whole genome shotgun (WGS) entry which is preliminary data.</text>
</comment>
<feature type="transmembrane region" description="Helical" evidence="5">
    <location>
        <begin position="30"/>
        <end position="47"/>
    </location>
</feature>
<feature type="transmembrane region" description="Helical" evidence="5">
    <location>
        <begin position="234"/>
        <end position="254"/>
    </location>
</feature>
<dbReference type="EMBL" id="RRYP01001702">
    <property type="protein sequence ID" value="TNV85592.1"/>
    <property type="molecule type" value="Genomic_DNA"/>
</dbReference>
<feature type="domain" description="Amino acid transporter transmembrane" evidence="6">
    <location>
        <begin position="33"/>
        <end position="316"/>
    </location>
</feature>
<keyword evidence="2 5" id="KW-0812">Transmembrane</keyword>
<sequence length="320" mass="36136">MTLIKTMVPALIQDAIGQDRLPYWLQRNEIGGIVYSTLFAFFIILPLSTARQMGSLKYMSALGLIGSIVLMIVIIYEFATNSLVVPDISVKLKSAQLLIVSWSNTIETIPFIIFLYMYQALLPQYYKELNRRSISRMDKVVKRASTAMILVYVPMGIFGYLTFADNLGQTLLSEKTSGNILECDYKGSRSIQFARLFVIVAILASTPFCFIPAKDTYFSLIRKNQKSIKTPTDRQNLTISAILVLITYLLSVAIPNIKDAIAITGATVNPFIGFIFPIVFYLKLDPLPMNSRDKIFAVIMLIVMFISCIMSMYVYIFQHL</sequence>
<evidence type="ECO:0000259" key="6">
    <source>
        <dbReference type="Pfam" id="PF01490"/>
    </source>
</evidence>
<dbReference type="GO" id="GO:0015179">
    <property type="term" value="F:L-amino acid transmembrane transporter activity"/>
    <property type="evidence" value="ECO:0007669"/>
    <property type="project" value="TreeGrafter"/>
</dbReference>
<evidence type="ECO:0000256" key="5">
    <source>
        <dbReference type="SAM" id="Phobius"/>
    </source>
</evidence>
<dbReference type="Pfam" id="PF01490">
    <property type="entry name" value="Aa_trans"/>
    <property type="match status" value="1"/>
</dbReference>
<keyword evidence="4 5" id="KW-0472">Membrane</keyword>
<keyword evidence="8" id="KW-1185">Reference proteome</keyword>
<evidence type="ECO:0000256" key="3">
    <source>
        <dbReference type="ARBA" id="ARBA00022989"/>
    </source>
</evidence>
<dbReference type="Proteomes" id="UP000785679">
    <property type="component" value="Unassembled WGS sequence"/>
</dbReference>
<evidence type="ECO:0000256" key="4">
    <source>
        <dbReference type="ARBA" id="ARBA00023136"/>
    </source>
</evidence>
<feature type="transmembrane region" description="Helical" evidence="5">
    <location>
        <begin position="140"/>
        <end position="163"/>
    </location>
</feature>
<dbReference type="AlphaFoldDB" id="A0A8J8T7R1"/>
<gene>
    <name evidence="7" type="ORF">FGO68_gene1283</name>
</gene>
<evidence type="ECO:0000313" key="7">
    <source>
        <dbReference type="EMBL" id="TNV85592.1"/>
    </source>
</evidence>
<accession>A0A8J8T7R1</accession>
<feature type="transmembrane region" description="Helical" evidence="5">
    <location>
        <begin position="59"/>
        <end position="79"/>
    </location>
</feature>
<dbReference type="PANTHER" id="PTHR22950">
    <property type="entry name" value="AMINO ACID TRANSPORTER"/>
    <property type="match status" value="1"/>
</dbReference>
<name>A0A8J8T7R1_HALGN</name>
<dbReference type="PANTHER" id="PTHR22950:SF702">
    <property type="entry name" value="AMINO ACID TRANSPORTER PROTEIN"/>
    <property type="match status" value="1"/>
</dbReference>
<feature type="transmembrane region" description="Helical" evidence="5">
    <location>
        <begin position="260"/>
        <end position="282"/>
    </location>
</feature>
<evidence type="ECO:0000256" key="1">
    <source>
        <dbReference type="ARBA" id="ARBA00004141"/>
    </source>
</evidence>
<organism evidence="7 8">
    <name type="scientific">Halteria grandinella</name>
    <dbReference type="NCBI Taxonomy" id="5974"/>
    <lineage>
        <taxon>Eukaryota</taxon>
        <taxon>Sar</taxon>
        <taxon>Alveolata</taxon>
        <taxon>Ciliophora</taxon>
        <taxon>Intramacronucleata</taxon>
        <taxon>Spirotrichea</taxon>
        <taxon>Stichotrichia</taxon>
        <taxon>Sporadotrichida</taxon>
        <taxon>Halteriidae</taxon>
        <taxon>Halteria</taxon>
    </lineage>
</organism>
<dbReference type="InterPro" id="IPR013057">
    <property type="entry name" value="AA_transpt_TM"/>
</dbReference>
<evidence type="ECO:0000256" key="2">
    <source>
        <dbReference type="ARBA" id="ARBA00022692"/>
    </source>
</evidence>
<keyword evidence="3 5" id="KW-1133">Transmembrane helix</keyword>
<feature type="transmembrane region" description="Helical" evidence="5">
    <location>
        <begin position="294"/>
        <end position="316"/>
    </location>
</feature>
<proteinExistence type="predicted"/>